<dbReference type="RefSeq" id="WP_195171651.1">
    <property type="nucleotide sequence ID" value="NZ_CP062983.1"/>
</dbReference>
<organism evidence="1 2">
    <name type="scientific">Phototrophicus methaneseepsis</name>
    <dbReference type="NCBI Taxonomy" id="2710758"/>
    <lineage>
        <taxon>Bacteria</taxon>
        <taxon>Bacillati</taxon>
        <taxon>Chloroflexota</taxon>
        <taxon>Candidatus Thermofontia</taxon>
        <taxon>Phototrophicales</taxon>
        <taxon>Phototrophicaceae</taxon>
        <taxon>Phototrophicus</taxon>
    </lineage>
</organism>
<dbReference type="InterPro" id="IPR031322">
    <property type="entry name" value="Shikimate/glucono_kinase"/>
</dbReference>
<evidence type="ECO:0000313" key="1">
    <source>
        <dbReference type="EMBL" id="QPC83585.1"/>
    </source>
</evidence>
<dbReference type="Gene3D" id="3.40.50.300">
    <property type="entry name" value="P-loop containing nucleotide triphosphate hydrolases"/>
    <property type="match status" value="1"/>
</dbReference>
<sequence length="181" mass="20609">MAFSLPLTERNLILTGYIEPNKPRVGRQVAERLKMRFIDVEAEIEQRIGDELETIRNSFGERRVKAVEDEIMQQVILYRQAVIRVNGSTLMHSEHLEKMLPNSIVICPVARLDAILQGLHLTFGARYHDPAERAAALGELKREWAVRGQPGVHELDATDLDEPALIHEIIAMWQDLAIQRG</sequence>
<dbReference type="EMBL" id="CP062983">
    <property type="protein sequence ID" value="QPC83585.1"/>
    <property type="molecule type" value="Genomic_DNA"/>
</dbReference>
<dbReference type="KEGG" id="pmet:G4Y79_04165"/>
<dbReference type="AlphaFoldDB" id="A0A7S8EAW6"/>
<accession>A0A7S8EAW6</accession>
<keyword evidence="2" id="KW-1185">Reference proteome</keyword>
<evidence type="ECO:0000313" key="2">
    <source>
        <dbReference type="Proteomes" id="UP000594468"/>
    </source>
</evidence>
<name>A0A7S8EAW6_9CHLR</name>
<protein>
    <recommendedName>
        <fullName evidence="3">Shikimate kinase</fullName>
    </recommendedName>
</protein>
<dbReference type="Proteomes" id="UP000594468">
    <property type="component" value="Chromosome"/>
</dbReference>
<dbReference type="Pfam" id="PF01202">
    <property type="entry name" value="SKI"/>
    <property type="match status" value="1"/>
</dbReference>
<dbReference type="InterPro" id="IPR027417">
    <property type="entry name" value="P-loop_NTPase"/>
</dbReference>
<reference evidence="1 2" key="1">
    <citation type="submission" date="2020-02" db="EMBL/GenBank/DDBJ databases">
        <authorList>
            <person name="Zheng R.K."/>
            <person name="Sun C.M."/>
        </authorList>
    </citation>
    <scope>NUCLEOTIDE SEQUENCE [LARGE SCALE GENOMIC DNA]</scope>
    <source>
        <strain evidence="2">rifampicinis</strain>
    </source>
</reference>
<proteinExistence type="predicted"/>
<evidence type="ECO:0008006" key="3">
    <source>
        <dbReference type="Google" id="ProtNLM"/>
    </source>
</evidence>
<gene>
    <name evidence="1" type="ORF">G4Y79_04165</name>
</gene>